<dbReference type="Proteomes" id="UP000059680">
    <property type="component" value="Chromosome 1"/>
</dbReference>
<dbReference type="eggNOG" id="ENOG502SU7K">
    <property type="taxonomic scope" value="Eukaryota"/>
</dbReference>
<sequence>MEEYSLPLLEEEVLEELEAGLLDLLADPEVAAEEGAEDGDEVAVVVLEALREAAALAVERLEAEEQRVVRALEPAVEHDAVHVAVHHELQAAAAGSARRPSTTAAASASHPARCRCTTLPVKNGTVMIRRIFRQWSPYTVNTMSCPLPVKMSNTTLRVRDPNSTPCVWSTSRASGGEETTTRLRCPIRRRKMSPNLRASAARLRWLRSSPTCSQLPKTGTGVGPGGRRSFRPRSLDTAIATTAAARRPTR</sequence>
<feature type="region of interest" description="Disordered" evidence="1">
    <location>
        <begin position="212"/>
        <end position="232"/>
    </location>
</feature>
<protein>
    <submittedName>
        <fullName evidence="2">Os01g0820050 protein</fullName>
    </submittedName>
</protein>
<evidence type="ECO:0000313" key="3">
    <source>
        <dbReference type="Proteomes" id="UP000059680"/>
    </source>
</evidence>
<feature type="region of interest" description="Disordered" evidence="1">
    <location>
        <begin position="161"/>
        <end position="180"/>
    </location>
</feature>
<accession>A0A0P0V9P4</accession>
<gene>
    <name evidence="2" type="ordered locus">Os01g0820050</name>
    <name evidence="2" type="ORF">OSNPB_010820050</name>
</gene>
<proteinExistence type="predicted"/>
<dbReference type="EMBL" id="AP014957">
    <property type="protein sequence ID" value="BAS74965.1"/>
    <property type="molecule type" value="Genomic_DNA"/>
</dbReference>
<evidence type="ECO:0000313" key="2">
    <source>
        <dbReference type="EMBL" id="BAS74965.1"/>
    </source>
</evidence>
<dbReference type="Gramene" id="Os01t0820050-00">
    <property type="protein sequence ID" value="Os01t0820050-00"/>
    <property type="gene ID" value="Os01g0820050"/>
</dbReference>
<reference evidence="2 3" key="2">
    <citation type="journal article" date="2013" name="Plant Cell Physiol.">
        <title>Rice Annotation Project Database (RAP-DB): an integrative and interactive database for rice genomics.</title>
        <authorList>
            <person name="Sakai H."/>
            <person name="Lee S.S."/>
            <person name="Tanaka T."/>
            <person name="Numa H."/>
            <person name="Kim J."/>
            <person name="Kawahara Y."/>
            <person name="Wakimoto H."/>
            <person name="Yang C.C."/>
            <person name="Iwamoto M."/>
            <person name="Abe T."/>
            <person name="Yamada Y."/>
            <person name="Muto A."/>
            <person name="Inokuchi H."/>
            <person name="Ikemura T."/>
            <person name="Matsumoto T."/>
            <person name="Sasaki T."/>
            <person name="Itoh T."/>
        </authorList>
    </citation>
    <scope>NUCLEOTIDE SEQUENCE [LARGE SCALE GENOMIC DNA]</scope>
    <source>
        <strain evidence="3">cv. Nipponbare</strain>
    </source>
</reference>
<dbReference type="PaxDb" id="39947-A0A0P0V9P4"/>
<evidence type="ECO:0000256" key="1">
    <source>
        <dbReference type="SAM" id="MobiDB-lite"/>
    </source>
</evidence>
<reference evidence="2 3" key="3">
    <citation type="journal article" date="2013" name="Rice">
        <title>Improvement of the Oryza sativa Nipponbare reference genome using next generation sequence and optical map data.</title>
        <authorList>
            <person name="Kawahara Y."/>
            <person name="de la Bastide M."/>
            <person name="Hamilton J.P."/>
            <person name="Kanamori H."/>
            <person name="McCombie W.R."/>
            <person name="Ouyang S."/>
            <person name="Schwartz D.C."/>
            <person name="Tanaka T."/>
            <person name="Wu J."/>
            <person name="Zhou S."/>
            <person name="Childs K.L."/>
            <person name="Davidson R.M."/>
            <person name="Lin H."/>
            <person name="Quesada-Ocampo L."/>
            <person name="Vaillancourt B."/>
            <person name="Sakai H."/>
            <person name="Lee S.S."/>
            <person name="Kim J."/>
            <person name="Numa H."/>
            <person name="Itoh T."/>
            <person name="Buell C.R."/>
            <person name="Matsumoto T."/>
        </authorList>
    </citation>
    <scope>NUCLEOTIDE SEQUENCE [LARGE SCALE GENOMIC DNA]</scope>
    <source>
        <strain evidence="3">cv. Nipponbare</strain>
    </source>
</reference>
<keyword evidence="3" id="KW-1185">Reference proteome</keyword>
<dbReference type="InParanoid" id="A0A0P0V9P4"/>
<name>A0A0P0V9P4_ORYSJ</name>
<dbReference type="AlphaFoldDB" id="A0A0P0V9P4"/>
<reference evidence="3" key="1">
    <citation type="journal article" date="2005" name="Nature">
        <title>The map-based sequence of the rice genome.</title>
        <authorList>
            <consortium name="International rice genome sequencing project (IRGSP)"/>
            <person name="Matsumoto T."/>
            <person name="Wu J."/>
            <person name="Kanamori H."/>
            <person name="Katayose Y."/>
            <person name="Fujisawa M."/>
            <person name="Namiki N."/>
            <person name="Mizuno H."/>
            <person name="Yamamoto K."/>
            <person name="Antonio B.A."/>
            <person name="Baba T."/>
            <person name="Sakata K."/>
            <person name="Nagamura Y."/>
            <person name="Aoki H."/>
            <person name="Arikawa K."/>
            <person name="Arita K."/>
            <person name="Bito T."/>
            <person name="Chiden Y."/>
            <person name="Fujitsuka N."/>
            <person name="Fukunaka R."/>
            <person name="Hamada M."/>
            <person name="Harada C."/>
            <person name="Hayashi A."/>
            <person name="Hijishita S."/>
            <person name="Honda M."/>
            <person name="Hosokawa S."/>
            <person name="Ichikawa Y."/>
            <person name="Idonuma A."/>
            <person name="Iijima M."/>
            <person name="Ikeda M."/>
            <person name="Ikeno M."/>
            <person name="Ito K."/>
            <person name="Ito S."/>
            <person name="Ito T."/>
            <person name="Ito Y."/>
            <person name="Ito Y."/>
            <person name="Iwabuchi A."/>
            <person name="Kamiya K."/>
            <person name="Karasawa W."/>
            <person name="Kurita K."/>
            <person name="Katagiri S."/>
            <person name="Kikuta A."/>
            <person name="Kobayashi H."/>
            <person name="Kobayashi N."/>
            <person name="Machita K."/>
            <person name="Maehara T."/>
            <person name="Masukawa M."/>
            <person name="Mizubayashi T."/>
            <person name="Mukai Y."/>
            <person name="Nagasaki H."/>
            <person name="Nagata Y."/>
            <person name="Naito S."/>
            <person name="Nakashima M."/>
            <person name="Nakama Y."/>
            <person name="Nakamichi Y."/>
            <person name="Nakamura M."/>
            <person name="Meguro A."/>
            <person name="Negishi M."/>
            <person name="Ohta I."/>
            <person name="Ohta T."/>
            <person name="Okamoto M."/>
            <person name="Ono N."/>
            <person name="Saji S."/>
            <person name="Sakaguchi M."/>
            <person name="Sakai K."/>
            <person name="Shibata M."/>
            <person name="Shimokawa T."/>
            <person name="Song J."/>
            <person name="Takazaki Y."/>
            <person name="Terasawa K."/>
            <person name="Tsugane M."/>
            <person name="Tsuji K."/>
            <person name="Ueda S."/>
            <person name="Waki K."/>
            <person name="Yamagata H."/>
            <person name="Yamamoto M."/>
            <person name="Yamamoto S."/>
            <person name="Yamane H."/>
            <person name="Yoshiki S."/>
            <person name="Yoshihara R."/>
            <person name="Yukawa K."/>
            <person name="Zhong H."/>
            <person name="Yano M."/>
            <person name="Yuan Q."/>
            <person name="Ouyang S."/>
            <person name="Liu J."/>
            <person name="Jones K.M."/>
            <person name="Gansberger K."/>
            <person name="Moffat K."/>
            <person name="Hill J."/>
            <person name="Bera J."/>
            <person name="Fadrosh D."/>
            <person name="Jin S."/>
            <person name="Johri S."/>
            <person name="Kim M."/>
            <person name="Overton L."/>
            <person name="Reardon M."/>
            <person name="Tsitrin T."/>
            <person name="Vuong H."/>
            <person name="Weaver B."/>
            <person name="Ciecko A."/>
            <person name="Tallon L."/>
            <person name="Jackson J."/>
            <person name="Pai G."/>
            <person name="Aken S.V."/>
            <person name="Utterback T."/>
            <person name="Reidmuller S."/>
            <person name="Feldblyum T."/>
            <person name="Hsiao J."/>
            <person name="Zismann V."/>
            <person name="Iobst S."/>
            <person name="de Vazeille A.R."/>
            <person name="Buell C.R."/>
            <person name="Ying K."/>
            <person name="Li Y."/>
            <person name="Lu T."/>
            <person name="Huang Y."/>
            <person name="Zhao Q."/>
            <person name="Feng Q."/>
            <person name="Zhang L."/>
            <person name="Zhu J."/>
            <person name="Weng Q."/>
            <person name="Mu J."/>
            <person name="Lu Y."/>
            <person name="Fan D."/>
            <person name="Liu Y."/>
            <person name="Guan J."/>
            <person name="Zhang Y."/>
            <person name="Yu S."/>
            <person name="Liu X."/>
            <person name="Zhang Y."/>
            <person name="Hong G."/>
            <person name="Han B."/>
            <person name="Choisne N."/>
            <person name="Demange N."/>
            <person name="Orjeda G."/>
            <person name="Samain S."/>
            <person name="Cattolico L."/>
            <person name="Pelletier E."/>
            <person name="Couloux A."/>
            <person name="Segurens B."/>
            <person name="Wincker P."/>
            <person name="D'Hont A."/>
            <person name="Scarpelli C."/>
            <person name="Weissenbach J."/>
            <person name="Salanoubat M."/>
            <person name="Quetier F."/>
            <person name="Yu Y."/>
            <person name="Kim H.R."/>
            <person name="Rambo T."/>
            <person name="Currie J."/>
            <person name="Collura K."/>
            <person name="Luo M."/>
            <person name="Yang T."/>
            <person name="Ammiraju J.S.S."/>
            <person name="Engler F."/>
            <person name="Soderlund C."/>
            <person name="Wing R.A."/>
            <person name="Palmer L.E."/>
            <person name="de la Bastide M."/>
            <person name="Spiegel L."/>
            <person name="Nascimento L."/>
            <person name="Zutavern T."/>
            <person name="O'Shaughnessy A."/>
            <person name="Dike S."/>
            <person name="Dedhia N."/>
            <person name="Preston R."/>
            <person name="Balija V."/>
            <person name="McCombie W.R."/>
            <person name="Chow T."/>
            <person name="Chen H."/>
            <person name="Chung M."/>
            <person name="Chen C."/>
            <person name="Shaw J."/>
            <person name="Wu H."/>
            <person name="Hsiao K."/>
            <person name="Chao Y."/>
            <person name="Chu M."/>
            <person name="Cheng C."/>
            <person name="Hour A."/>
            <person name="Lee P."/>
            <person name="Lin S."/>
            <person name="Lin Y."/>
            <person name="Liou J."/>
            <person name="Liu S."/>
            <person name="Hsing Y."/>
            <person name="Raghuvanshi S."/>
            <person name="Mohanty A."/>
            <person name="Bharti A.K."/>
            <person name="Gaur A."/>
            <person name="Gupta V."/>
            <person name="Kumar D."/>
            <person name="Ravi V."/>
            <person name="Vij S."/>
            <person name="Kapur A."/>
            <person name="Khurana P."/>
            <person name="Khurana P."/>
            <person name="Khurana J.P."/>
            <person name="Tyagi A.K."/>
            <person name="Gaikwad K."/>
            <person name="Singh A."/>
            <person name="Dalal V."/>
            <person name="Srivastava S."/>
            <person name="Dixit A."/>
            <person name="Pal A.K."/>
            <person name="Ghazi I.A."/>
            <person name="Yadav M."/>
            <person name="Pandit A."/>
            <person name="Bhargava A."/>
            <person name="Sureshbabu K."/>
            <person name="Batra K."/>
            <person name="Sharma T.R."/>
            <person name="Mohapatra T."/>
            <person name="Singh N.K."/>
            <person name="Messing J."/>
            <person name="Nelson A.B."/>
            <person name="Fuks G."/>
            <person name="Kavchok S."/>
            <person name="Keizer G."/>
            <person name="Linton E."/>
            <person name="Llaca V."/>
            <person name="Song R."/>
            <person name="Tanyolac B."/>
            <person name="Young S."/>
            <person name="Ho-Il K."/>
            <person name="Hahn J.H."/>
            <person name="Sangsakoo G."/>
            <person name="Vanavichit A."/>
            <person name="de Mattos Luiz.A.T."/>
            <person name="Zimmer P.D."/>
            <person name="Malone G."/>
            <person name="Dellagostin O."/>
            <person name="de Oliveira A.C."/>
            <person name="Bevan M."/>
            <person name="Bancroft I."/>
            <person name="Minx P."/>
            <person name="Cordum H."/>
            <person name="Wilson R."/>
            <person name="Cheng Z."/>
            <person name="Jin W."/>
            <person name="Jiang J."/>
            <person name="Leong S.A."/>
            <person name="Iwama H."/>
            <person name="Gojobori T."/>
            <person name="Itoh T."/>
            <person name="Niimura Y."/>
            <person name="Fujii Y."/>
            <person name="Habara T."/>
            <person name="Sakai H."/>
            <person name="Sato Y."/>
            <person name="Wilson G."/>
            <person name="Kumar K."/>
            <person name="McCouch S."/>
            <person name="Juretic N."/>
            <person name="Hoen D."/>
            <person name="Wright S."/>
            <person name="Bruskiewich R."/>
            <person name="Bureau T."/>
            <person name="Miyao A."/>
            <person name="Hirochika H."/>
            <person name="Nishikawa T."/>
            <person name="Kadowaki K."/>
            <person name="Sugiura M."/>
            <person name="Burr B."/>
            <person name="Sasaki T."/>
        </authorList>
    </citation>
    <scope>NUCLEOTIDE SEQUENCE [LARGE SCALE GENOMIC DNA]</scope>
    <source>
        <strain evidence="3">cv. Nipponbare</strain>
    </source>
</reference>
<feature type="compositionally biased region" description="Polar residues" evidence="1">
    <location>
        <begin position="161"/>
        <end position="173"/>
    </location>
</feature>
<feature type="non-terminal residue" evidence="2">
    <location>
        <position position="250"/>
    </location>
</feature>
<organism evidence="2 3">
    <name type="scientific">Oryza sativa subsp. japonica</name>
    <name type="common">Rice</name>
    <dbReference type="NCBI Taxonomy" id="39947"/>
    <lineage>
        <taxon>Eukaryota</taxon>
        <taxon>Viridiplantae</taxon>
        <taxon>Streptophyta</taxon>
        <taxon>Embryophyta</taxon>
        <taxon>Tracheophyta</taxon>
        <taxon>Spermatophyta</taxon>
        <taxon>Magnoliopsida</taxon>
        <taxon>Liliopsida</taxon>
        <taxon>Poales</taxon>
        <taxon>Poaceae</taxon>
        <taxon>BOP clade</taxon>
        <taxon>Oryzoideae</taxon>
        <taxon>Oryzeae</taxon>
        <taxon>Oryzinae</taxon>
        <taxon>Oryza</taxon>
        <taxon>Oryza sativa</taxon>
    </lineage>
</organism>